<gene>
    <name evidence="1" type="ORF">FL583_15575</name>
</gene>
<organism evidence="1 2">
    <name type="scientific">Cryptosporangium phraense</name>
    <dbReference type="NCBI Taxonomy" id="2593070"/>
    <lineage>
        <taxon>Bacteria</taxon>
        <taxon>Bacillati</taxon>
        <taxon>Actinomycetota</taxon>
        <taxon>Actinomycetes</taxon>
        <taxon>Cryptosporangiales</taxon>
        <taxon>Cryptosporangiaceae</taxon>
        <taxon>Cryptosporangium</taxon>
    </lineage>
</organism>
<dbReference type="RefSeq" id="WP_142705342.1">
    <property type="nucleotide sequence ID" value="NZ_VIRS01000009.1"/>
</dbReference>
<evidence type="ECO:0000313" key="1">
    <source>
        <dbReference type="EMBL" id="TQS44351.1"/>
    </source>
</evidence>
<protein>
    <submittedName>
        <fullName evidence="1">Uncharacterized protein</fullName>
    </submittedName>
</protein>
<dbReference type="AlphaFoldDB" id="A0A545ASX6"/>
<dbReference type="EMBL" id="VIRS01000009">
    <property type="protein sequence ID" value="TQS44351.1"/>
    <property type="molecule type" value="Genomic_DNA"/>
</dbReference>
<comment type="caution">
    <text evidence="1">The sequence shown here is derived from an EMBL/GenBank/DDBJ whole genome shotgun (WGS) entry which is preliminary data.</text>
</comment>
<keyword evidence="2" id="KW-1185">Reference proteome</keyword>
<reference evidence="1 2" key="1">
    <citation type="submission" date="2019-07" db="EMBL/GenBank/DDBJ databases">
        <title>Cryptosporangium phraense sp. nov., isolated from plant litter.</title>
        <authorList>
            <person name="Suriyachadkun C."/>
        </authorList>
    </citation>
    <scope>NUCLEOTIDE SEQUENCE [LARGE SCALE GENOMIC DNA]</scope>
    <source>
        <strain evidence="1 2">A-T 5661</strain>
    </source>
</reference>
<dbReference type="Proteomes" id="UP000317982">
    <property type="component" value="Unassembled WGS sequence"/>
</dbReference>
<accession>A0A545ASX6</accession>
<sequence>MPTDTPTIDADEAVRLAEQERDAAQLVVSDLERRAGTDPQVDDDLFHRASDTLRRATAAVQNAIAGRDRRDTRARAEHYRQLGNDVRAFHATQASEVQIATDDAVRALETLYAAAEARNTTLTELMTRNQEAAAQATQHGEKLTPYGLPDTHLHRGSVLVTDTSEGKRAYRPVEPAALLAHALRRALQNERDRNGGAPAWSDEYESVLASDDVPDQFGLDRIIR</sequence>
<dbReference type="InParanoid" id="A0A545ASX6"/>
<name>A0A545ASX6_9ACTN</name>
<proteinExistence type="predicted"/>
<evidence type="ECO:0000313" key="2">
    <source>
        <dbReference type="Proteomes" id="UP000317982"/>
    </source>
</evidence>